<evidence type="ECO:0000256" key="1">
    <source>
        <dbReference type="SAM" id="SignalP"/>
    </source>
</evidence>
<dbReference type="Proteomes" id="UP000179840">
    <property type="component" value="Unassembled WGS sequence"/>
</dbReference>
<keyword evidence="1" id="KW-0732">Signal</keyword>
<gene>
    <name evidence="3" type="ORF">AKG95_20225</name>
</gene>
<dbReference type="RefSeq" id="WP_071078700.1">
    <property type="nucleotide sequence ID" value="NZ_LFKP01000010.1"/>
</dbReference>
<dbReference type="AlphaFoldDB" id="A0A1S1U4V9"/>
<dbReference type="Gene3D" id="1.20.1270.180">
    <property type="match status" value="1"/>
</dbReference>
<comment type="caution">
    <text evidence="3">The sequence shown here is derived from an EMBL/GenBank/DDBJ whole genome shotgun (WGS) entry which is preliminary data.</text>
</comment>
<evidence type="ECO:0000313" key="4">
    <source>
        <dbReference type="Proteomes" id="UP000179840"/>
    </source>
</evidence>
<evidence type="ECO:0000313" key="3">
    <source>
        <dbReference type="EMBL" id="OHV95485.1"/>
    </source>
</evidence>
<feature type="chain" id="PRO_5010265852" evidence="1">
    <location>
        <begin position="22"/>
        <end position="166"/>
    </location>
</feature>
<keyword evidence="3" id="KW-0969">Cilium</keyword>
<sequence length="166" mass="17441">MSKLISAVVVTTVLAIGLANAQVPAKPDMSAMPNGAVEIATTSATVAAKATVTSNAPVGALNECYSAIGDQPRTALQSCLEGKRREAKSQMNSAYKKLEANTKEIDSSATVKALTSLRNSQKAFESFKVAQCRWVGDSVMGGSGAGDLLNSCEVDLMRWRTKQLAN</sequence>
<name>A0A1S1U4V9_9BURK</name>
<dbReference type="Pfam" id="PF07007">
    <property type="entry name" value="LprI"/>
    <property type="match status" value="1"/>
</dbReference>
<accession>A0A1S1U4V9</accession>
<protein>
    <submittedName>
        <fullName evidence="3">Upregulator of flagellar master operon</fullName>
    </submittedName>
</protein>
<keyword evidence="3" id="KW-0966">Cell projection</keyword>
<feature type="domain" description="Lysozyme inhibitor LprI-like N-terminal" evidence="2">
    <location>
        <begin position="72"/>
        <end position="164"/>
    </location>
</feature>
<organism evidence="3 4">
    <name type="scientific">Janthinobacterium lividum</name>
    <dbReference type="NCBI Taxonomy" id="29581"/>
    <lineage>
        <taxon>Bacteria</taxon>
        <taxon>Pseudomonadati</taxon>
        <taxon>Pseudomonadota</taxon>
        <taxon>Betaproteobacteria</taxon>
        <taxon>Burkholderiales</taxon>
        <taxon>Oxalobacteraceae</taxon>
        <taxon>Janthinobacterium</taxon>
    </lineage>
</organism>
<feature type="signal peptide" evidence="1">
    <location>
        <begin position="1"/>
        <end position="21"/>
    </location>
</feature>
<evidence type="ECO:0000259" key="2">
    <source>
        <dbReference type="Pfam" id="PF07007"/>
    </source>
</evidence>
<dbReference type="NCBIfam" id="NF041434">
    <property type="entry name" value="UmoC"/>
    <property type="match status" value="1"/>
</dbReference>
<keyword evidence="3" id="KW-0282">Flagellum</keyword>
<proteinExistence type="predicted"/>
<dbReference type="InterPro" id="IPR009739">
    <property type="entry name" value="LprI-like_N"/>
</dbReference>
<reference evidence="3 4" key="1">
    <citation type="submission" date="2015-06" db="EMBL/GenBank/DDBJ databases">
        <title>Draft genome sequencing of a biphenyl-degrading bacterium, Janthinobacterium lividum MEG1.</title>
        <authorList>
            <person name="Shimodaira J."/>
            <person name="Hatta T."/>
        </authorList>
    </citation>
    <scope>NUCLEOTIDE SEQUENCE [LARGE SCALE GENOMIC DNA]</scope>
    <source>
        <strain evidence="3 4">MEG1</strain>
    </source>
</reference>
<dbReference type="EMBL" id="LFKP01000010">
    <property type="protein sequence ID" value="OHV95485.1"/>
    <property type="molecule type" value="Genomic_DNA"/>
</dbReference>